<dbReference type="EMBL" id="MCFG01000176">
    <property type="protein sequence ID" value="ORX79421.1"/>
    <property type="molecule type" value="Genomic_DNA"/>
</dbReference>
<feature type="region of interest" description="Disordered" evidence="2">
    <location>
        <begin position="240"/>
        <end position="271"/>
    </location>
</feature>
<dbReference type="Pfam" id="PF12874">
    <property type="entry name" value="zf-met"/>
    <property type="match status" value="1"/>
</dbReference>
<sequence length="583" mass="66705">MEIDFLPDPSIYQVIPYSITTEKFKEMNIFGPPTRLEPYYLLENRYELFKPYLTSSVSEKNLNKSSTSLNSKRKSNISLSNFSLSESSETIASSITDTSLSSISVDSSTNSLNKQYKCNLCRKSFSNKATYNSHLKTQKHKALLEKENAKNNKISSKNSKKNLKKRKSENLSISTSQNAAAIDAYKKLKQAEKVKKSHPSIAANVYWNAATVFWNCKLPQETANTLHQLLIILLQHENRQPKNKTSTTSSTSTSVASNSTSANPAAAKKPPELTTAQISHTVYLSCIALARLISENYGSKYITWESDEIFDEDEENMSLEATTLYLMALKERFGLCIESVQEFSDLLTTTTMTYSKFKENCNVILRKCNPVAILTKSPSTESAFYLMLNEVASFHSRLIPDHISLVLYGIASAHAYKEERWKDYVDVNKRICKIFNSLNFYWISCECLQDASRGVDLELLSGALMLSIRMDDRVNCKIIEKQIKNLLKDKEIPPDVQYLLNLSKCIRKNDYLWLEEAGEEIKDMNRKHYFKEEEFYHRSQDNDDNDDDDDNNNNDNNNNKNSLVTLHSIEQLYTNVKNRMDML</sequence>
<reference evidence="4 5" key="2">
    <citation type="submission" date="2016-08" db="EMBL/GenBank/DDBJ databases">
        <title>Pervasive Adenine N6-methylation of Active Genes in Fungi.</title>
        <authorList>
            <consortium name="DOE Joint Genome Institute"/>
            <person name="Mondo S.J."/>
            <person name="Dannebaum R.O."/>
            <person name="Kuo R.C."/>
            <person name="Labutti K."/>
            <person name="Haridas S."/>
            <person name="Kuo A."/>
            <person name="Salamov A."/>
            <person name="Ahrendt S.R."/>
            <person name="Lipzen A."/>
            <person name="Sullivan W."/>
            <person name="Andreopoulos W.B."/>
            <person name="Clum A."/>
            <person name="Lindquist E."/>
            <person name="Daum C."/>
            <person name="Ramamoorthy G.K."/>
            <person name="Gryganskyi A."/>
            <person name="Culley D."/>
            <person name="Magnuson J.K."/>
            <person name="James T.Y."/>
            <person name="O'Malley M.A."/>
            <person name="Stajich J.E."/>
            <person name="Spatafora J.W."/>
            <person name="Visel A."/>
            <person name="Grigoriev I.V."/>
        </authorList>
    </citation>
    <scope>NUCLEOTIDE SEQUENCE [LARGE SCALE GENOMIC DNA]</scope>
    <source>
        <strain evidence="4 5">S4</strain>
    </source>
</reference>
<dbReference type="Gene3D" id="3.30.160.60">
    <property type="entry name" value="Classic Zinc Finger"/>
    <property type="match status" value="1"/>
</dbReference>
<dbReference type="OrthoDB" id="2108430at2759"/>
<feature type="region of interest" description="Disordered" evidence="2">
    <location>
        <begin position="537"/>
        <end position="564"/>
    </location>
</feature>
<feature type="compositionally biased region" description="Basic residues" evidence="2">
    <location>
        <begin position="158"/>
        <end position="167"/>
    </location>
</feature>
<feature type="domain" description="C2H2-type" evidence="3">
    <location>
        <begin position="116"/>
        <end position="140"/>
    </location>
</feature>
<evidence type="ECO:0000259" key="3">
    <source>
        <dbReference type="PROSITE" id="PS50157"/>
    </source>
</evidence>
<keyword evidence="5" id="KW-1185">Reference proteome</keyword>
<dbReference type="GO" id="GO:0008270">
    <property type="term" value="F:zinc ion binding"/>
    <property type="evidence" value="ECO:0007669"/>
    <property type="project" value="UniProtKB-KW"/>
</dbReference>
<dbReference type="SMART" id="SM00355">
    <property type="entry name" value="ZnF_C2H2"/>
    <property type="match status" value="1"/>
</dbReference>
<keyword evidence="1" id="KW-0862">Zinc</keyword>
<name>A0A1Y1X0U1_9FUNG</name>
<gene>
    <name evidence="4" type="ORF">BCR32DRAFT_269504</name>
</gene>
<accession>A0A1Y1X0U1</accession>
<organism evidence="4 5">
    <name type="scientific">Anaeromyces robustus</name>
    <dbReference type="NCBI Taxonomy" id="1754192"/>
    <lineage>
        <taxon>Eukaryota</taxon>
        <taxon>Fungi</taxon>
        <taxon>Fungi incertae sedis</taxon>
        <taxon>Chytridiomycota</taxon>
        <taxon>Chytridiomycota incertae sedis</taxon>
        <taxon>Neocallimastigomycetes</taxon>
        <taxon>Neocallimastigales</taxon>
        <taxon>Neocallimastigaceae</taxon>
        <taxon>Anaeromyces</taxon>
    </lineage>
</organism>
<dbReference type="InterPro" id="IPR036236">
    <property type="entry name" value="Znf_C2H2_sf"/>
</dbReference>
<keyword evidence="1" id="KW-0863">Zinc-finger</keyword>
<dbReference type="PROSITE" id="PS50157">
    <property type="entry name" value="ZINC_FINGER_C2H2_2"/>
    <property type="match status" value="1"/>
</dbReference>
<dbReference type="InterPro" id="IPR013087">
    <property type="entry name" value="Znf_C2H2_type"/>
</dbReference>
<dbReference type="AlphaFoldDB" id="A0A1Y1X0U1"/>
<evidence type="ECO:0000256" key="2">
    <source>
        <dbReference type="SAM" id="MobiDB-lite"/>
    </source>
</evidence>
<evidence type="ECO:0000256" key="1">
    <source>
        <dbReference type="PROSITE-ProRule" id="PRU00042"/>
    </source>
</evidence>
<evidence type="ECO:0000313" key="4">
    <source>
        <dbReference type="EMBL" id="ORX79421.1"/>
    </source>
</evidence>
<dbReference type="Proteomes" id="UP000193944">
    <property type="component" value="Unassembled WGS sequence"/>
</dbReference>
<dbReference type="SUPFAM" id="SSF57667">
    <property type="entry name" value="beta-beta-alpha zinc fingers"/>
    <property type="match status" value="1"/>
</dbReference>
<keyword evidence="1" id="KW-0479">Metal-binding</keyword>
<feature type="compositionally biased region" description="Low complexity" evidence="2">
    <location>
        <begin position="243"/>
        <end position="268"/>
    </location>
</feature>
<reference evidence="4 5" key="1">
    <citation type="submission" date="2016-08" db="EMBL/GenBank/DDBJ databases">
        <title>A Parts List for Fungal Cellulosomes Revealed by Comparative Genomics.</title>
        <authorList>
            <consortium name="DOE Joint Genome Institute"/>
            <person name="Haitjema C.H."/>
            <person name="Gilmore S.P."/>
            <person name="Henske J.K."/>
            <person name="Solomon K.V."/>
            <person name="De Groot R."/>
            <person name="Kuo A."/>
            <person name="Mondo S.J."/>
            <person name="Salamov A.A."/>
            <person name="Labutti K."/>
            <person name="Zhao Z."/>
            <person name="Chiniquy J."/>
            <person name="Barry K."/>
            <person name="Brewer H.M."/>
            <person name="Purvine S.O."/>
            <person name="Wright A.T."/>
            <person name="Boxma B."/>
            <person name="Van Alen T."/>
            <person name="Hackstein J.H."/>
            <person name="Baker S.E."/>
            <person name="Grigoriev I.V."/>
            <person name="O'Malley M.A."/>
        </authorList>
    </citation>
    <scope>NUCLEOTIDE SEQUENCE [LARGE SCALE GENOMIC DNA]</scope>
    <source>
        <strain evidence="4 5">S4</strain>
    </source>
</reference>
<comment type="caution">
    <text evidence="4">The sequence shown here is derived from an EMBL/GenBank/DDBJ whole genome shotgun (WGS) entry which is preliminary data.</text>
</comment>
<proteinExistence type="predicted"/>
<protein>
    <recommendedName>
        <fullName evidence="3">C2H2-type domain-containing protein</fullName>
    </recommendedName>
</protein>
<feature type="region of interest" description="Disordered" evidence="2">
    <location>
        <begin position="146"/>
        <end position="172"/>
    </location>
</feature>
<dbReference type="PROSITE" id="PS00028">
    <property type="entry name" value="ZINC_FINGER_C2H2_1"/>
    <property type="match status" value="1"/>
</dbReference>
<evidence type="ECO:0000313" key="5">
    <source>
        <dbReference type="Proteomes" id="UP000193944"/>
    </source>
</evidence>
<feature type="compositionally biased region" description="Acidic residues" evidence="2">
    <location>
        <begin position="542"/>
        <end position="552"/>
    </location>
</feature>